<protein>
    <submittedName>
        <fullName evidence="2">Rossmann-like domain protein</fullName>
    </submittedName>
</protein>
<evidence type="ECO:0000259" key="1">
    <source>
        <dbReference type="Pfam" id="PF22242"/>
    </source>
</evidence>
<dbReference type="Proteomes" id="UP000217209">
    <property type="component" value="Chromosome"/>
</dbReference>
<dbReference type="Pfam" id="PF22242">
    <property type="entry name" value="6PGD_like"/>
    <property type="match status" value="1"/>
</dbReference>
<gene>
    <name evidence="2" type="ORF">CGLAU_10735</name>
</gene>
<evidence type="ECO:0000313" key="2">
    <source>
        <dbReference type="EMBL" id="AQQ16081.1"/>
    </source>
</evidence>
<feature type="domain" description="CGL2689-like C-terminal" evidence="1">
    <location>
        <begin position="152"/>
        <end position="248"/>
    </location>
</feature>
<dbReference type="AlphaFoldDB" id="A0A1Q2HZ08"/>
<dbReference type="EMBL" id="CP019688">
    <property type="protein sequence ID" value="AQQ16081.1"/>
    <property type="molecule type" value="Genomic_DNA"/>
</dbReference>
<reference evidence="2 3" key="1">
    <citation type="submission" date="2016-12" db="EMBL/GenBank/DDBJ databases">
        <authorList>
            <person name="Song W.-J."/>
            <person name="Kurnit D.M."/>
        </authorList>
    </citation>
    <scope>NUCLEOTIDE SEQUENCE [LARGE SCALE GENOMIC DNA]</scope>
    <source>
        <strain evidence="2 3">DSM 30827</strain>
    </source>
</reference>
<dbReference type="Gene3D" id="3.40.50.720">
    <property type="entry name" value="NAD(P)-binding Rossmann-like Domain"/>
    <property type="match status" value="1"/>
</dbReference>
<dbReference type="Gene3D" id="1.10.1040.40">
    <property type="match status" value="1"/>
</dbReference>
<proteinExistence type="predicted"/>
<evidence type="ECO:0000313" key="3">
    <source>
        <dbReference type="Proteomes" id="UP000217209"/>
    </source>
</evidence>
<dbReference type="KEGG" id="cgv:CGLAU_10735"/>
<name>A0A1Q2HZ08_9CORY</name>
<dbReference type="InterPro" id="IPR054507">
    <property type="entry name" value="CGL2689-like_C"/>
</dbReference>
<organism evidence="2 3">
    <name type="scientific">Corynebacterium glaucum</name>
    <dbReference type="NCBI Taxonomy" id="187491"/>
    <lineage>
        <taxon>Bacteria</taxon>
        <taxon>Bacillati</taxon>
        <taxon>Actinomycetota</taxon>
        <taxon>Actinomycetes</taxon>
        <taxon>Mycobacteriales</taxon>
        <taxon>Corynebacteriaceae</taxon>
        <taxon>Corynebacterium</taxon>
    </lineage>
</organism>
<sequence>MRSRSLTFSRDARTKALKPVPPRLVVGAVFGETPLALKLEQAGHSVYPIDPVEDPGAIQQVDLVLLDGVTDGVEWAAERLSPFARPQQMFLHTALTHGPQLLDDVETAHAIVMCAHNLFADVWVTSAADELGETVIGLLVSEIGGTSVPVNDADRGLLGAAQRLRALESTLRFDAYDLIRSALPDVDAMQAEFFSAQSGSAETTMTPQELDWLFGAIEDPGIRRLFVDVQRRQAEQNRSTDVELWAFSKYEGS</sequence>
<keyword evidence="3" id="KW-1185">Reference proteome</keyword>
<accession>A0A1Q2HZ08</accession>